<name>A0A2A4FP10_9SPHN</name>
<comment type="caution">
    <text evidence="4">The sequence shown here is derived from an EMBL/GenBank/DDBJ whole genome shotgun (WGS) entry which is preliminary data.</text>
</comment>
<keyword evidence="2" id="KW-0456">Lyase</keyword>
<comment type="similarity">
    <text evidence="1 3">Belongs to the enoyl-CoA hydratase/isomerase family.</text>
</comment>
<protein>
    <submittedName>
        <fullName evidence="4">Enoyl-CoA hydratase</fullName>
    </submittedName>
</protein>
<evidence type="ECO:0000256" key="1">
    <source>
        <dbReference type="ARBA" id="ARBA00005254"/>
    </source>
</evidence>
<dbReference type="OrthoDB" id="9802898at2"/>
<dbReference type="InterPro" id="IPR001753">
    <property type="entry name" value="Enoyl-CoA_hydra/iso"/>
</dbReference>
<evidence type="ECO:0000256" key="3">
    <source>
        <dbReference type="RuleBase" id="RU003707"/>
    </source>
</evidence>
<dbReference type="FunFam" id="1.10.12.10:FF:000001">
    <property type="entry name" value="Probable enoyl-CoA hydratase, mitochondrial"/>
    <property type="match status" value="1"/>
</dbReference>
<dbReference type="RefSeq" id="WP_066961474.1">
    <property type="nucleotide sequence ID" value="NZ_NWUF01000034.1"/>
</dbReference>
<dbReference type="FunFam" id="3.90.226.10:FF:000009">
    <property type="entry name" value="Carnitinyl-CoA dehydratase"/>
    <property type="match status" value="1"/>
</dbReference>
<dbReference type="PANTHER" id="PTHR11941:SF54">
    <property type="entry name" value="ENOYL-COA HYDRATASE, MITOCHONDRIAL"/>
    <property type="match status" value="1"/>
</dbReference>
<gene>
    <name evidence="4" type="ORF">COO09_21800</name>
</gene>
<evidence type="ECO:0000313" key="5">
    <source>
        <dbReference type="Proteomes" id="UP000218934"/>
    </source>
</evidence>
<organism evidence="4 5">
    <name type="scientific">Rhizorhabdus dicambivorans</name>
    <dbReference type="NCBI Taxonomy" id="1850238"/>
    <lineage>
        <taxon>Bacteria</taxon>
        <taxon>Pseudomonadati</taxon>
        <taxon>Pseudomonadota</taxon>
        <taxon>Alphaproteobacteria</taxon>
        <taxon>Sphingomonadales</taxon>
        <taxon>Sphingomonadaceae</taxon>
        <taxon>Rhizorhabdus</taxon>
    </lineage>
</organism>
<dbReference type="PROSITE" id="PS00166">
    <property type="entry name" value="ENOYL_COA_HYDRATASE"/>
    <property type="match status" value="1"/>
</dbReference>
<dbReference type="EMBL" id="NWUF01000034">
    <property type="protein sequence ID" value="PCE40143.1"/>
    <property type="molecule type" value="Genomic_DNA"/>
</dbReference>
<dbReference type="InterPro" id="IPR014748">
    <property type="entry name" value="Enoyl-CoA_hydra_C"/>
</dbReference>
<dbReference type="SUPFAM" id="SSF52096">
    <property type="entry name" value="ClpP/crotonase"/>
    <property type="match status" value="1"/>
</dbReference>
<dbReference type="KEGG" id="rdi:CMV14_19555"/>
<reference evidence="4 5" key="1">
    <citation type="submission" date="2017-09" db="EMBL/GenBank/DDBJ databases">
        <title>The Catabolism of 3,6-Dichlorosalicylic acid is Initiated by the Cytochrome P450 Monooxygenase DsmABC in Rhizorhabdus dicambivorans Ndbn-20.</title>
        <authorList>
            <person name="Na L."/>
        </authorList>
    </citation>
    <scope>NUCLEOTIDE SEQUENCE [LARGE SCALE GENOMIC DNA]</scope>
    <source>
        <strain evidence="4 5">Ndbn-20m</strain>
    </source>
</reference>
<dbReference type="CDD" id="cd06558">
    <property type="entry name" value="crotonase-like"/>
    <property type="match status" value="1"/>
</dbReference>
<sequence length="262" mass="28128">MQSSSTFTAPVAVERPAPAVARITLARPPMNALTLEMKRLIEAYLAVYAADETVRAVVIQGSAKAFAAGTDLAEMREMTALDHARLRTNDVFAAMRAFPKPLIAAVEGFALGGGCELALNCDMIIAGRGARFGQPEIKVGIMPGAGGTQLLLRTIGRYQAVRLALTGSHIDAEEALRMGMISELVESGDAAEAALRVARDIANMPPLAVKSILAAFRFGQNAPLDDALVHERRLFEELFDTDDQEEGMSAFLERRPAAFKGR</sequence>
<dbReference type="Gene3D" id="1.10.12.10">
    <property type="entry name" value="Lyase 2-enoyl-coa Hydratase, Chain A, domain 2"/>
    <property type="match status" value="1"/>
</dbReference>
<dbReference type="PANTHER" id="PTHR11941">
    <property type="entry name" value="ENOYL-COA HYDRATASE-RELATED"/>
    <property type="match status" value="1"/>
</dbReference>
<accession>A0A2A4FP10</accession>
<evidence type="ECO:0000256" key="2">
    <source>
        <dbReference type="ARBA" id="ARBA00023239"/>
    </source>
</evidence>
<dbReference type="Gene3D" id="3.90.226.10">
    <property type="entry name" value="2-enoyl-CoA Hydratase, Chain A, domain 1"/>
    <property type="match status" value="1"/>
</dbReference>
<dbReference type="InterPro" id="IPR029045">
    <property type="entry name" value="ClpP/crotonase-like_dom_sf"/>
</dbReference>
<dbReference type="Pfam" id="PF00378">
    <property type="entry name" value="ECH_1"/>
    <property type="match status" value="1"/>
</dbReference>
<evidence type="ECO:0000313" key="4">
    <source>
        <dbReference type="EMBL" id="PCE40143.1"/>
    </source>
</evidence>
<dbReference type="InterPro" id="IPR018376">
    <property type="entry name" value="Enoyl-CoA_hyd/isom_CS"/>
</dbReference>
<proteinExistence type="inferred from homology"/>
<dbReference type="GO" id="GO:0006635">
    <property type="term" value="P:fatty acid beta-oxidation"/>
    <property type="evidence" value="ECO:0007669"/>
    <property type="project" value="TreeGrafter"/>
</dbReference>
<dbReference type="AlphaFoldDB" id="A0A2A4FP10"/>
<dbReference type="GO" id="GO:0016836">
    <property type="term" value="F:hydro-lyase activity"/>
    <property type="evidence" value="ECO:0007669"/>
    <property type="project" value="UniProtKB-ARBA"/>
</dbReference>
<dbReference type="Proteomes" id="UP000218934">
    <property type="component" value="Unassembled WGS sequence"/>
</dbReference>
<keyword evidence="5" id="KW-1185">Reference proteome</keyword>